<name>W8RD64_STUST</name>
<evidence type="ECO:0000256" key="1">
    <source>
        <dbReference type="SAM" id="MobiDB-lite"/>
    </source>
</evidence>
<evidence type="ECO:0000313" key="2">
    <source>
        <dbReference type="EMBL" id="AHL77698.1"/>
    </source>
</evidence>
<proteinExistence type="predicted"/>
<organism evidence="2 3">
    <name type="scientific">Stutzerimonas stutzeri</name>
    <name type="common">Pseudomonas stutzeri</name>
    <dbReference type="NCBI Taxonomy" id="316"/>
    <lineage>
        <taxon>Bacteria</taxon>
        <taxon>Pseudomonadati</taxon>
        <taxon>Pseudomonadota</taxon>
        <taxon>Gammaproteobacteria</taxon>
        <taxon>Pseudomonadales</taxon>
        <taxon>Pseudomonadaceae</taxon>
        <taxon>Stutzerimonas</taxon>
    </lineage>
</organism>
<feature type="compositionally biased region" description="Basic and acidic residues" evidence="1">
    <location>
        <begin position="34"/>
        <end position="44"/>
    </location>
</feature>
<evidence type="ECO:0000313" key="3">
    <source>
        <dbReference type="Proteomes" id="UP000019522"/>
    </source>
</evidence>
<dbReference type="EMBL" id="CP007441">
    <property type="protein sequence ID" value="AHL77698.1"/>
    <property type="molecule type" value="Genomic_DNA"/>
</dbReference>
<dbReference type="KEGG" id="pstt:CH92_20710"/>
<reference evidence="2 3" key="2">
    <citation type="submission" date="2014-03" db="EMBL/GenBank/DDBJ databases">
        <authorList>
            <person name="Baltrus D."/>
            <person name="Dougherty K."/>
        </authorList>
    </citation>
    <scope>NUCLEOTIDE SEQUENCE</scope>
    <source>
        <strain evidence="2 3">28a24</strain>
    </source>
</reference>
<dbReference type="AlphaFoldDB" id="W8RD64"/>
<protein>
    <submittedName>
        <fullName evidence="2">Uncharacterized protein</fullName>
    </submittedName>
</protein>
<dbReference type="RefSeq" id="WP_025243586.1">
    <property type="nucleotide sequence ID" value="NZ_JAMOIA010000006.1"/>
</dbReference>
<reference evidence="3" key="1">
    <citation type="journal article" date="2014" name="Genome Announc.">
        <title>Complete Genome Sequence of the Highly Transformable Pseudomonas stutzeri Strain 28a24.</title>
        <authorList>
            <person name="Smith B.A."/>
            <person name="Dougherty K.M."/>
            <person name="Baltrus D.A."/>
        </authorList>
    </citation>
    <scope>NUCLEOTIDE SEQUENCE [LARGE SCALE GENOMIC DNA]</scope>
    <source>
        <strain evidence="3">28a24</strain>
    </source>
</reference>
<sequence length="60" mass="6444">MVLKSRRPTANAKTVVAECQAESLLDHAGSLVRPEPKGSKRKETVLQSRAAGTVSRLENA</sequence>
<feature type="region of interest" description="Disordered" evidence="1">
    <location>
        <begin position="30"/>
        <end position="60"/>
    </location>
</feature>
<dbReference type="Proteomes" id="UP000019522">
    <property type="component" value="Chromosome"/>
</dbReference>
<accession>W8RD64</accession>
<gene>
    <name evidence="2" type="ORF">CH92_20710</name>
</gene>
<dbReference type="PATRIC" id="fig|316.77.peg.4140"/>